<evidence type="ECO:0000256" key="3">
    <source>
        <dbReference type="ARBA" id="ARBA00021907"/>
    </source>
</evidence>
<feature type="transmembrane region" description="Helical" evidence="10">
    <location>
        <begin position="228"/>
        <end position="251"/>
    </location>
</feature>
<keyword evidence="4" id="KW-1003">Cell membrane</keyword>
<keyword evidence="8 10" id="KW-0472">Membrane</keyword>
<dbReference type="AlphaFoldDB" id="A0A644UHH4"/>
<dbReference type="InterPro" id="IPR040690">
    <property type="entry name" value="FtsX_ECD"/>
</dbReference>
<dbReference type="Pfam" id="PF18075">
    <property type="entry name" value="FtsX_ECD"/>
    <property type="match status" value="1"/>
</dbReference>
<protein>
    <recommendedName>
        <fullName evidence="3">Cell division protein FtsX</fullName>
    </recommendedName>
</protein>
<comment type="similarity">
    <text evidence="2">Belongs to the ABC-4 integral membrane protein family. FtsX subfamily.</text>
</comment>
<name>A0A644UHH4_9ZZZZ</name>
<keyword evidence="5" id="KW-0132">Cell division</keyword>
<dbReference type="GO" id="GO:0005886">
    <property type="term" value="C:plasma membrane"/>
    <property type="evidence" value="ECO:0007669"/>
    <property type="project" value="UniProtKB-SubCell"/>
</dbReference>
<evidence type="ECO:0000259" key="12">
    <source>
        <dbReference type="Pfam" id="PF18075"/>
    </source>
</evidence>
<evidence type="ECO:0000313" key="13">
    <source>
        <dbReference type="EMBL" id="MPL78330.1"/>
    </source>
</evidence>
<feature type="transmembrane region" description="Helical" evidence="10">
    <location>
        <begin position="27"/>
        <end position="49"/>
    </location>
</feature>
<sequence length="302" mass="33917">MSFYIFGALYMKRRDNKSVARRFLHSYLSSLISITLVLVLAGTGGLVAVNAAGMRDYFRENLTLSVIFDASVSDESAKRLTEIIAAKTFVKSADFISQEQGTQEMKEILGEDFLDVFDFNPVPLSADIHLKSEYVHPDSLENVEAEIMLNPGIREVVWERTLIEVVSNNLEKIGVVLLIIISLLLFISFFLINNTVRLNVFSKRFTIHTMKLVGAKSSFIKKPFMTHAVVQGLISGVLASGILWTILFFIRRDFPQIHNMMDPVLLIYLFAGILLSGIVLCIISTLLVLNKVLSLPADDLYY</sequence>
<proteinExistence type="inferred from homology"/>
<dbReference type="PANTHER" id="PTHR47755">
    <property type="entry name" value="CELL DIVISION PROTEIN FTSX"/>
    <property type="match status" value="1"/>
</dbReference>
<evidence type="ECO:0000256" key="5">
    <source>
        <dbReference type="ARBA" id="ARBA00022618"/>
    </source>
</evidence>
<evidence type="ECO:0000256" key="10">
    <source>
        <dbReference type="SAM" id="Phobius"/>
    </source>
</evidence>
<evidence type="ECO:0000256" key="1">
    <source>
        <dbReference type="ARBA" id="ARBA00004651"/>
    </source>
</evidence>
<feature type="transmembrane region" description="Helical" evidence="10">
    <location>
        <begin position="263"/>
        <end position="289"/>
    </location>
</feature>
<gene>
    <name evidence="13" type="ORF">SDC9_24194</name>
</gene>
<keyword evidence="9" id="KW-0131">Cell cycle</keyword>
<evidence type="ECO:0000256" key="7">
    <source>
        <dbReference type="ARBA" id="ARBA00022989"/>
    </source>
</evidence>
<dbReference type="GO" id="GO:0051301">
    <property type="term" value="P:cell division"/>
    <property type="evidence" value="ECO:0007669"/>
    <property type="project" value="UniProtKB-KW"/>
</dbReference>
<comment type="caution">
    <text evidence="13">The sequence shown here is derived from an EMBL/GenBank/DDBJ whole genome shotgun (WGS) entry which is preliminary data.</text>
</comment>
<evidence type="ECO:0000256" key="9">
    <source>
        <dbReference type="ARBA" id="ARBA00023306"/>
    </source>
</evidence>
<feature type="domain" description="ABC3 transporter permease C-terminal" evidence="11">
    <location>
        <begin position="179"/>
        <end position="291"/>
    </location>
</feature>
<feature type="domain" description="FtsX extracellular" evidence="12">
    <location>
        <begin position="63"/>
        <end position="156"/>
    </location>
</feature>
<comment type="subcellular location">
    <subcellularLocation>
        <location evidence="1">Cell membrane</location>
        <topology evidence="1">Multi-pass membrane protein</topology>
    </subcellularLocation>
</comment>
<feature type="transmembrane region" description="Helical" evidence="10">
    <location>
        <begin position="173"/>
        <end position="192"/>
    </location>
</feature>
<evidence type="ECO:0000256" key="8">
    <source>
        <dbReference type="ARBA" id="ARBA00023136"/>
    </source>
</evidence>
<keyword evidence="7 10" id="KW-1133">Transmembrane helix</keyword>
<accession>A0A644UHH4</accession>
<evidence type="ECO:0000256" key="6">
    <source>
        <dbReference type="ARBA" id="ARBA00022692"/>
    </source>
</evidence>
<dbReference type="Pfam" id="PF02687">
    <property type="entry name" value="FtsX"/>
    <property type="match status" value="1"/>
</dbReference>
<dbReference type="Gene3D" id="3.30.70.3040">
    <property type="match status" value="1"/>
</dbReference>
<organism evidence="13">
    <name type="scientific">bioreactor metagenome</name>
    <dbReference type="NCBI Taxonomy" id="1076179"/>
    <lineage>
        <taxon>unclassified sequences</taxon>
        <taxon>metagenomes</taxon>
        <taxon>ecological metagenomes</taxon>
    </lineage>
</organism>
<evidence type="ECO:0000256" key="4">
    <source>
        <dbReference type="ARBA" id="ARBA00022475"/>
    </source>
</evidence>
<evidence type="ECO:0000259" key="11">
    <source>
        <dbReference type="Pfam" id="PF02687"/>
    </source>
</evidence>
<evidence type="ECO:0000256" key="2">
    <source>
        <dbReference type="ARBA" id="ARBA00007379"/>
    </source>
</evidence>
<dbReference type="PIRSF" id="PIRSF003097">
    <property type="entry name" value="FtsX"/>
    <property type="match status" value="1"/>
</dbReference>
<dbReference type="InterPro" id="IPR004513">
    <property type="entry name" value="FtsX"/>
</dbReference>
<dbReference type="PANTHER" id="PTHR47755:SF1">
    <property type="entry name" value="CELL DIVISION PROTEIN FTSX"/>
    <property type="match status" value="1"/>
</dbReference>
<dbReference type="InterPro" id="IPR003838">
    <property type="entry name" value="ABC3_permease_C"/>
</dbReference>
<reference evidence="13" key="1">
    <citation type="submission" date="2019-08" db="EMBL/GenBank/DDBJ databases">
        <authorList>
            <person name="Kucharzyk K."/>
            <person name="Murdoch R.W."/>
            <person name="Higgins S."/>
            <person name="Loffler F."/>
        </authorList>
    </citation>
    <scope>NUCLEOTIDE SEQUENCE</scope>
</reference>
<keyword evidence="6 10" id="KW-0812">Transmembrane</keyword>
<dbReference type="EMBL" id="VSSQ01000115">
    <property type="protein sequence ID" value="MPL78330.1"/>
    <property type="molecule type" value="Genomic_DNA"/>
</dbReference>